<dbReference type="Gene3D" id="2.40.50.140">
    <property type="entry name" value="Nucleic acid-binding proteins"/>
    <property type="match status" value="1"/>
</dbReference>
<dbReference type="GO" id="GO:0008270">
    <property type="term" value="F:zinc ion binding"/>
    <property type="evidence" value="ECO:0007669"/>
    <property type="project" value="UniProtKB-KW"/>
</dbReference>
<dbReference type="Pfam" id="PF09329">
    <property type="entry name" value="zf-primase"/>
    <property type="match status" value="1"/>
</dbReference>
<dbReference type="EMBL" id="JAHXZJ010000374">
    <property type="protein sequence ID" value="KAH0560441.1"/>
    <property type="molecule type" value="Genomic_DNA"/>
</dbReference>
<dbReference type="InterPro" id="IPR055065">
    <property type="entry name" value="OB_MCM10"/>
</dbReference>
<keyword evidence="6" id="KW-0863">Zinc-finger</keyword>
<sequence>MSDDSDVGDLLDDLLANDEEEAPKKVKEFDFLETPGPEAASQSDTKDTKDKGTSDSQSLIKDTNDSSDDEDSKYFHEQRYSESGRSIKELLTKQQDDKDHLRTSNYTEIKQKVDNNTFSRSPRVGLASKSVEKKDGPIQEWLKKPSDIYTDPVFGLRIVKPLISSQELSERMKNRAAVTVSKVKNFIATQDLSNDWVIAGVLIQKSATRKSQNGNAYCIWTISDLSEAVSRVTVFLFKDAYKTFWKISDGVVVGILNPSVLETRNDKDEATLSVDNSQKIMVLGNSKDLGRCKSVKKSGEPCNAIVNVSKCEYCVYHVKTEYSKASRRQDLQTDHMNRKFGNFGAKNPGGNKSKGPGIYSQASHHTNMLVIPAKRNLKMEQKDSERLALLTGKNSQSSSGENSKEGIGASFVDEKTATQVLPLKNTDRLQKIRDWNPKTSNLINGVLSPLRPTSIAEKVEPQKCTLKPIPRLGSGLKGTTIDFSEPITKRHIYSAKKNALDWVKNNGGFKQSNPNKIKESREKIQKVGSKRNREEDVDKDKEQEPEAKKAAREKFKEMMEKGSAHEDLVESSKGQEQEKYFNKLEAKERMEEKMINTTKVDCKAVRCLTCKYTAFSASENCKTQRHPLRVIDAVKSFFKCGDCGNRTVSLNRIPSISCKKCSGSNWLRTGMMSEKKIQLQREKLSIRGGEQKFIGGDITDINLSLVVPDGDD</sequence>
<evidence type="ECO:0000313" key="12">
    <source>
        <dbReference type="Proteomes" id="UP000826195"/>
    </source>
</evidence>
<evidence type="ECO:0000256" key="7">
    <source>
        <dbReference type="ARBA" id="ARBA00022833"/>
    </source>
</evidence>
<dbReference type="Pfam" id="PF22379">
    <property type="entry name" value="OB_MCM10"/>
    <property type="match status" value="1"/>
</dbReference>
<reference evidence="11 12" key="1">
    <citation type="journal article" date="2021" name="J. Hered.">
        <title>A chromosome-level genome assembly of the parasitoid wasp, Cotesia glomerata (Hymenoptera: Braconidae).</title>
        <authorList>
            <person name="Pinto B.J."/>
            <person name="Weis J.J."/>
            <person name="Gamble T."/>
            <person name="Ode P.J."/>
            <person name="Paul R."/>
            <person name="Zaspel J.M."/>
        </authorList>
    </citation>
    <scope>NUCLEOTIDE SEQUENCE [LARGE SCALE GENOMIC DNA]</scope>
    <source>
        <strain evidence="11">CgM1</strain>
    </source>
</reference>
<dbReference type="FunFam" id="2.40.50.140:FF:000174">
    <property type="entry name" value="DNA replication licensing factor mcm10"/>
    <property type="match status" value="1"/>
</dbReference>
<dbReference type="InterPro" id="IPR012340">
    <property type="entry name" value="NA-bd_OB-fold"/>
</dbReference>
<proteinExistence type="inferred from homology"/>
<evidence type="ECO:0000256" key="2">
    <source>
        <dbReference type="ARBA" id="ARBA00009679"/>
    </source>
</evidence>
<comment type="subcellular location">
    <subcellularLocation>
        <location evidence="1">Nucleus</location>
    </subcellularLocation>
</comment>
<organism evidence="11 12">
    <name type="scientific">Cotesia glomerata</name>
    <name type="common">Lepidopteran parasitic wasp</name>
    <name type="synonym">Apanteles glomeratus</name>
    <dbReference type="NCBI Taxonomy" id="32391"/>
    <lineage>
        <taxon>Eukaryota</taxon>
        <taxon>Metazoa</taxon>
        <taxon>Ecdysozoa</taxon>
        <taxon>Arthropoda</taxon>
        <taxon>Hexapoda</taxon>
        <taxon>Insecta</taxon>
        <taxon>Pterygota</taxon>
        <taxon>Neoptera</taxon>
        <taxon>Endopterygota</taxon>
        <taxon>Hymenoptera</taxon>
        <taxon>Apocrita</taxon>
        <taxon>Ichneumonoidea</taxon>
        <taxon>Braconidae</taxon>
        <taxon>Microgastrinae</taxon>
        <taxon>Cotesia</taxon>
    </lineage>
</organism>
<dbReference type="Pfam" id="PF24863">
    <property type="entry name" value="zf-CCCH_Mcm10"/>
    <property type="match status" value="1"/>
</dbReference>
<gene>
    <name evidence="11" type="ORF">KQX54_004607</name>
</gene>
<name>A0AAV7IZY3_COTGL</name>
<feature type="compositionally biased region" description="Basic and acidic residues" evidence="9">
    <location>
        <begin position="44"/>
        <end position="53"/>
    </location>
</feature>
<feature type="domain" description="Replication factor Mcm10 C-terminal" evidence="10">
    <location>
        <begin position="338"/>
        <end position="696"/>
    </location>
</feature>
<dbReference type="InterPro" id="IPR015408">
    <property type="entry name" value="Znf_Mcm10/DnaG"/>
</dbReference>
<feature type="compositionally biased region" description="Acidic residues" evidence="9">
    <location>
        <begin position="1"/>
        <end position="21"/>
    </location>
</feature>
<dbReference type="PANTHER" id="PTHR13454">
    <property type="entry name" value="PROTEIN MCM10 HOMOLOG"/>
    <property type="match status" value="1"/>
</dbReference>
<dbReference type="AlphaFoldDB" id="A0AAV7IZY3"/>
<dbReference type="SMART" id="SM01280">
    <property type="entry name" value="Mcm10"/>
    <property type="match status" value="1"/>
</dbReference>
<dbReference type="GO" id="GO:0003697">
    <property type="term" value="F:single-stranded DNA binding"/>
    <property type="evidence" value="ECO:0007669"/>
    <property type="project" value="InterPro"/>
</dbReference>
<keyword evidence="4" id="KW-0235">DNA replication</keyword>
<keyword evidence="5" id="KW-0479">Metal-binding</keyword>
<keyword evidence="12" id="KW-1185">Reference proteome</keyword>
<dbReference type="Proteomes" id="UP000826195">
    <property type="component" value="Unassembled WGS sequence"/>
</dbReference>
<feature type="region of interest" description="Disordered" evidence="9">
    <location>
        <begin position="1"/>
        <end position="87"/>
    </location>
</feature>
<evidence type="ECO:0000256" key="9">
    <source>
        <dbReference type="SAM" id="MobiDB-lite"/>
    </source>
</evidence>
<accession>A0AAV7IZY3</accession>
<comment type="caution">
    <text evidence="11">The sequence shown here is derived from an EMBL/GenBank/DDBJ whole genome shotgun (WGS) entry which is preliminary data.</text>
</comment>
<dbReference type="InterPro" id="IPR056791">
    <property type="entry name" value="Znf_Mcm10_C"/>
</dbReference>
<dbReference type="Pfam" id="PF09332">
    <property type="entry name" value="Mcm10"/>
    <property type="match status" value="1"/>
</dbReference>
<dbReference type="GO" id="GO:0043596">
    <property type="term" value="C:nuclear replication fork"/>
    <property type="evidence" value="ECO:0007669"/>
    <property type="project" value="TreeGrafter"/>
</dbReference>
<dbReference type="InterPro" id="IPR040184">
    <property type="entry name" value="Mcm10"/>
</dbReference>
<dbReference type="GO" id="GO:0006270">
    <property type="term" value="P:DNA replication initiation"/>
    <property type="evidence" value="ECO:0007669"/>
    <property type="project" value="InterPro"/>
</dbReference>
<evidence type="ECO:0000256" key="1">
    <source>
        <dbReference type="ARBA" id="ARBA00004123"/>
    </source>
</evidence>
<keyword evidence="7" id="KW-0862">Zinc</keyword>
<evidence type="ECO:0000256" key="3">
    <source>
        <dbReference type="ARBA" id="ARBA00017770"/>
    </source>
</evidence>
<evidence type="ECO:0000256" key="6">
    <source>
        <dbReference type="ARBA" id="ARBA00022771"/>
    </source>
</evidence>
<dbReference type="PANTHER" id="PTHR13454:SF11">
    <property type="entry name" value="PROTEIN MCM10 HOMOLOG"/>
    <property type="match status" value="1"/>
</dbReference>
<evidence type="ECO:0000256" key="8">
    <source>
        <dbReference type="ARBA" id="ARBA00023242"/>
    </source>
</evidence>
<evidence type="ECO:0000259" key="10">
    <source>
        <dbReference type="SMART" id="SM01280"/>
    </source>
</evidence>
<feature type="region of interest" description="Disordered" evidence="9">
    <location>
        <begin position="505"/>
        <end position="549"/>
    </location>
</feature>
<keyword evidence="8" id="KW-0539">Nucleus</keyword>
<evidence type="ECO:0000313" key="11">
    <source>
        <dbReference type="EMBL" id="KAH0560441.1"/>
    </source>
</evidence>
<dbReference type="GO" id="GO:0003688">
    <property type="term" value="F:DNA replication origin binding"/>
    <property type="evidence" value="ECO:0007669"/>
    <property type="project" value="TreeGrafter"/>
</dbReference>
<protein>
    <recommendedName>
        <fullName evidence="3">Protein MCM10 homolog</fullName>
    </recommendedName>
</protein>
<evidence type="ECO:0000256" key="5">
    <source>
        <dbReference type="ARBA" id="ARBA00022723"/>
    </source>
</evidence>
<comment type="similarity">
    <text evidence="2">Belongs to the MCM10 family.</text>
</comment>
<feature type="compositionally biased region" description="Basic and acidic residues" evidence="9">
    <location>
        <begin position="72"/>
        <end position="87"/>
    </location>
</feature>
<feature type="compositionally biased region" description="Basic and acidic residues" evidence="9">
    <location>
        <begin position="516"/>
        <end position="549"/>
    </location>
</feature>
<dbReference type="InterPro" id="IPR015411">
    <property type="entry name" value="Rep_factor_Mcm10_C"/>
</dbReference>
<evidence type="ECO:0000256" key="4">
    <source>
        <dbReference type="ARBA" id="ARBA00022705"/>
    </source>
</evidence>